<proteinExistence type="predicted"/>
<feature type="transmembrane region" description="Helical" evidence="6">
    <location>
        <begin position="6"/>
        <end position="28"/>
    </location>
</feature>
<evidence type="ECO:0000256" key="2">
    <source>
        <dbReference type="ARBA" id="ARBA00022475"/>
    </source>
</evidence>
<dbReference type="Proteomes" id="UP001139104">
    <property type="component" value="Unassembled WGS sequence"/>
</dbReference>
<gene>
    <name evidence="8" type="ORF">K2U94_18300</name>
</gene>
<dbReference type="InterPro" id="IPR042094">
    <property type="entry name" value="T2SS_GspF_sf"/>
</dbReference>
<evidence type="ECO:0000256" key="4">
    <source>
        <dbReference type="ARBA" id="ARBA00022989"/>
    </source>
</evidence>
<evidence type="ECO:0000313" key="9">
    <source>
        <dbReference type="Proteomes" id="UP001139104"/>
    </source>
</evidence>
<dbReference type="RefSeq" id="WP_243068581.1">
    <property type="nucleotide sequence ID" value="NZ_JAIVFK010000005.1"/>
</dbReference>
<keyword evidence="5 6" id="KW-0472">Membrane</keyword>
<dbReference type="EMBL" id="JAIVFP010000001">
    <property type="protein sequence ID" value="MCI4684695.1"/>
    <property type="molecule type" value="Genomic_DNA"/>
</dbReference>
<comment type="caution">
    <text evidence="8">The sequence shown here is derived from an EMBL/GenBank/DDBJ whole genome shotgun (WGS) entry which is preliminary data.</text>
</comment>
<evidence type="ECO:0000259" key="7">
    <source>
        <dbReference type="Pfam" id="PF00482"/>
    </source>
</evidence>
<comment type="subcellular location">
    <subcellularLocation>
        <location evidence="1">Cell membrane</location>
        <topology evidence="1">Multi-pass membrane protein</topology>
    </subcellularLocation>
</comment>
<organism evidence="8 9">
    <name type="scientific">Candidatus Rhodoblastus alkanivorans</name>
    <dbReference type="NCBI Taxonomy" id="2954117"/>
    <lineage>
        <taxon>Bacteria</taxon>
        <taxon>Pseudomonadati</taxon>
        <taxon>Pseudomonadota</taxon>
        <taxon>Alphaproteobacteria</taxon>
        <taxon>Hyphomicrobiales</taxon>
        <taxon>Rhodoblastaceae</taxon>
        <taxon>Rhodoblastus</taxon>
    </lineage>
</organism>
<name>A0ABS9ZB38_9HYPH</name>
<evidence type="ECO:0000256" key="1">
    <source>
        <dbReference type="ARBA" id="ARBA00004651"/>
    </source>
</evidence>
<feature type="transmembrane region" description="Helical" evidence="6">
    <location>
        <begin position="100"/>
        <end position="118"/>
    </location>
</feature>
<keyword evidence="4 6" id="KW-1133">Transmembrane helix</keyword>
<feature type="transmembrane region" description="Helical" evidence="6">
    <location>
        <begin position="299"/>
        <end position="319"/>
    </location>
</feature>
<keyword evidence="2" id="KW-1003">Cell membrane</keyword>
<evidence type="ECO:0000313" key="8">
    <source>
        <dbReference type="EMBL" id="MCI4684695.1"/>
    </source>
</evidence>
<dbReference type="Gene3D" id="1.20.81.30">
    <property type="entry name" value="Type II secretion system (T2SS), domain F"/>
    <property type="match status" value="1"/>
</dbReference>
<reference evidence="8" key="1">
    <citation type="journal article" date="2022" name="ISME J.">
        <title>Identification of active gaseous-alkane degraders at natural gas seeps.</title>
        <authorList>
            <person name="Farhan Ul Haque M."/>
            <person name="Hernandez M."/>
            <person name="Crombie A.T."/>
            <person name="Murrell J.C."/>
        </authorList>
    </citation>
    <scope>NUCLEOTIDE SEQUENCE</scope>
    <source>
        <strain evidence="8">PC2</strain>
    </source>
</reference>
<dbReference type="Pfam" id="PF00482">
    <property type="entry name" value="T2SSF"/>
    <property type="match status" value="1"/>
</dbReference>
<dbReference type="PANTHER" id="PTHR35007:SF1">
    <property type="entry name" value="PILUS ASSEMBLY PROTEIN"/>
    <property type="match status" value="1"/>
</dbReference>
<dbReference type="InterPro" id="IPR018076">
    <property type="entry name" value="T2SS_GspF_dom"/>
</dbReference>
<dbReference type="PANTHER" id="PTHR35007">
    <property type="entry name" value="INTEGRAL MEMBRANE PROTEIN-RELATED"/>
    <property type="match status" value="1"/>
</dbReference>
<accession>A0ABS9ZB38</accession>
<evidence type="ECO:0000256" key="3">
    <source>
        <dbReference type="ARBA" id="ARBA00022692"/>
    </source>
</evidence>
<feature type="transmembrane region" description="Helical" evidence="6">
    <location>
        <begin position="268"/>
        <end position="287"/>
    </location>
</feature>
<sequence>MDIRSLFIIMLTVITVAGAFYVLVFPYLSGEAAAEKRKAQIASKTGLRRAPGERVTDAAARRKQVADSLKEIEQRNSEKAKVSLETRIGQAGLDLSRTNFFVFSGVAAVMTTLLLLMITHSLPMALTGLVIGGFGLPNFVLKFLTNRRLRKFTQEFPNAIDVIIRGVKAGLPLNDCIRIIASEASEPVRGEFRQIVEAQTLGLSTGEAIERLPLRIPTPEANFFAIVITIQQKSGGNLAEALTNLSRVLRERKKMRDKVRAISSEAKASAMIIGALPVIVALLVYITSPKYISLLWTTGTGRITLVVCVFMMALGSFIMKKMIAFDI</sequence>
<feature type="domain" description="Type II secretion system protein GspF" evidence="7">
    <location>
        <begin position="160"/>
        <end position="284"/>
    </location>
</feature>
<evidence type="ECO:0000256" key="5">
    <source>
        <dbReference type="ARBA" id="ARBA00023136"/>
    </source>
</evidence>
<evidence type="ECO:0000256" key="6">
    <source>
        <dbReference type="SAM" id="Phobius"/>
    </source>
</evidence>
<protein>
    <submittedName>
        <fullName evidence="8">Type II secretion system F family protein</fullName>
    </submittedName>
</protein>
<feature type="transmembrane region" description="Helical" evidence="6">
    <location>
        <begin position="124"/>
        <end position="144"/>
    </location>
</feature>
<keyword evidence="9" id="KW-1185">Reference proteome</keyword>
<keyword evidence="3 6" id="KW-0812">Transmembrane</keyword>